<gene>
    <name evidence="1" type="ORF">BLA6863_01425</name>
</gene>
<protein>
    <submittedName>
        <fullName evidence="1">Uncharacterized protein</fullName>
    </submittedName>
</protein>
<dbReference type="RefSeq" id="WP_174938611.1">
    <property type="nucleotide sequence ID" value="NZ_CABVPY010000007.1"/>
</dbReference>
<dbReference type="EMBL" id="CABVPY010000007">
    <property type="protein sequence ID" value="VWB33043.1"/>
    <property type="molecule type" value="Genomic_DNA"/>
</dbReference>
<reference evidence="1 2" key="1">
    <citation type="submission" date="2019-09" db="EMBL/GenBank/DDBJ databases">
        <authorList>
            <person name="Depoorter E."/>
        </authorList>
    </citation>
    <scope>NUCLEOTIDE SEQUENCE [LARGE SCALE GENOMIC DNA]</scope>
    <source>
        <strain evidence="1">LMG 6863</strain>
    </source>
</reference>
<organism evidence="1 2">
    <name type="scientific">Burkholderia lata (strain ATCC 17760 / DSM 23089 / LMG 22485 / NCIMB 9086 / R18194 / 383)</name>
    <dbReference type="NCBI Taxonomy" id="482957"/>
    <lineage>
        <taxon>Bacteria</taxon>
        <taxon>Pseudomonadati</taxon>
        <taxon>Pseudomonadota</taxon>
        <taxon>Betaproteobacteria</taxon>
        <taxon>Burkholderiales</taxon>
        <taxon>Burkholderiaceae</taxon>
        <taxon>Burkholderia</taxon>
        <taxon>Burkholderia cepacia complex</taxon>
    </lineage>
</organism>
<sequence length="283" mass="30810">MSDNRASGFSPSGWISGTVDNTLQQKGSISVLPPLPAGTIILGLTVLPIHLYSNDPHPEPFPGLQTNFTTDGRGFILSAEPYNPRDSIQFFMWQVTYGTAPAGYQPRGWKSGVTSNASLPQKISTQISPNDAIAGVTILPIHIYSNDPNPEPWPGLIAEFTESGSIFLSSDGTEPRDSINWFIWQTFLGRQGASPTRIGWNSGVTGTADLPARINPTIPPGFGIVSVTVLPIHIYKNDPKPEPWPGLRVDFPTPQSFTIHAIATDPRDTIDWFEWQVTYAALG</sequence>
<name>A0A6P2IT86_BURL3</name>
<dbReference type="AlphaFoldDB" id="A0A6P2IT86"/>
<evidence type="ECO:0000313" key="1">
    <source>
        <dbReference type="EMBL" id="VWB33043.1"/>
    </source>
</evidence>
<dbReference type="Proteomes" id="UP000494170">
    <property type="component" value="Unassembled WGS sequence"/>
</dbReference>
<accession>A0A6P2IT86</accession>
<proteinExistence type="predicted"/>
<evidence type="ECO:0000313" key="2">
    <source>
        <dbReference type="Proteomes" id="UP000494170"/>
    </source>
</evidence>